<dbReference type="AlphaFoldDB" id="A0AA38XDN1"/>
<organism evidence="2 3">
    <name type="scientific">Cladophialophora chaetospira</name>
    <dbReference type="NCBI Taxonomy" id="386627"/>
    <lineage>
        <taxon>Eukaryota</taxon>
        <taxon>Fungi</taxon>
        <taxon>Dikarya</taxon>
        <taxon>Ascomycota</taxon>
        <taxon>Pezizomycotina</taxon>
        <taxon>Eurotiomycetes</taxon>
        <taxon>Chaetothyriomycetidae</taxon>
        <taxon>Chaetothyriales</taxon>
        <taxon>Herpotrichiellaceae</taxon>
        <taxon>Cladophialophora</taxon>
    </lineage>
</organism>
<feature type="compositionally biased region" description="Polar residues" evidence="1">
    <location>
        <begin position="56"/>
        <end position="95"/>
    </location>
</feature>
<dbReference type="EMBL" id="JAPDRK010000006">
    <property type="protein sequence ID" value="KAJ9611548.1"/>
    <property type="molecule type" value="Genomic_DNA"/>
</dbReference>
<feature type="region of interest" description="Disordered" evidence="1">
    <location>
        <begin position="38"/>
        <end position="113"/>
    </location>
</feature>
<evidence type="ECO:0000313" key="2">
    <source>
        <dbReference type="EMBL" id="KAJ9611548.1"/>
    </source>
</evidence>
<feature type="compositionally biased region" description="Basic and acidic residues" evidence="1">
    <location>
        <begin position="38"/>
        <end position="47"/>
    </location>
</feature>
<accession>A0AA38XDN1</accession>
<reference evidence="2" key="1">
    <citation type="submission" date="2022-10" db="EMBL/GenBank/DDBJ databases">
        <title>Culturing micro-colonial fungi from biological soil crusts in the Mojave desert and describing Neophaeococcomyces mojavensis, and introducing the new genera and species Taxawa tesnikishii.</title>
        <authorList>
            <person name="Kurbessoian T."/>
            <person name="Stajich J.E."/>
        </authorList>
    </citation>
    <scope>NUCLEOTIDE SEQUENCE</scope>
    <source>
        <strain evidence="2">TK_41</strain>
    </source>
</reference>
<dbReference type="Proteomes" id="UP001172673">
    <property type="component" value="Unassembled WGS sequence"/>
</dbReference>
<evidence type="ECO:0000313" key="3">
    <source>
        <dbReference type="Proteomes" id="UP001172673"/>
    </source>
</evidence>
<keyword evidence="3" id="KW-1185">Reference proteome</keyword>
<protein>
    <submittedName>
        <fullName evidence="2">Uncharacterized protein</fullName>
    </submittedName>
</protein>
<name>A0AA38XDN1_9EURO</name>
<comment type="caution">
    <text evidence="2">The sequence shown here is derived from an EMBL/GenBank/DDBJ whole genome shotgun (WGS) entry which is preliminary data.</text>
</comment>
<sequence>MRRRLLEIEDKVEGNYDEQVRLRERVVAVDDATMSMEKRVEELEGSRSKRRRVGRNSINESVMQNDYVSSADDSFRRISSSNDGGSVRTPSSRALSPNGVAPPPPAETEGPRSSGILNLVAEVPRPAGFINVPPRLSPPQDEVRSSGFLMLDLGERVKDRGFEQLPHVAVHQSARITPPQDRASPAGSTQSNPDGPPVASRTPPNPVTTKMPIMDVMILPENLSPRKRKHHLDHIALDVLADVTVASPLIH</sequence>
<feature type="region of interest" description="Disordered" evidence="1">
    <location>
        <begin position="173"/>
        <end position="210"/>
    </location>
</feature>
<proteinExistence type="predicted"/>
<gene>
    <name evidence="2" type="ORF">H2200_004732</name>
</gene>
<evidence type="ECO:0000256" key="1">
    <source>
        <dbReference type="SAM" id="MobiDB-lite"/>
    </source>
</evidence>